<protein>
    <submittedName>
        <fullName evidence="1">Uncharacterized protein</fullName>
    </submittedName>
</protein>
<proteinExistence type="predicted"/>
<dbReference type="EMBL" id="UGMA01000005">
    <property type="protein sequence ID" value="STU59407.1"/>
    <property type="molecule type" value="Genomic_DNA"/>
</dbReference>
<accession>A0A377Z5D5</accession>
<organism evidence="1 2">
    <name type="scientific">Klebsiella pneumoniae subsp. pneumoniae</name>
    <dbReference type="NCBI Taxonomy" id="72407"/>
    <lineage>
        <taxon>Bacteria</taxon>
        <taxon>Pseudomonadati</taxon>
        <taxon>Pseudomonadota</taxon>
        <taxon>Gammaproteobacteria</taxon>
        <taxon>Enterobacterales</taxon>
        <taxon>Enterobacteriaceae</taxon>
        <taxon>Klebsiella/Raoultella group</taxon>
        <taxon>Klebsiella</taxon>
        <taxon>Klebsiella pneumoniae complex</taxon>
    </lineage>
</organism>
<dbReference type="AlphaFoldDB" id="A0A377Z5D5"/>
<gene>
    <name evidence="1" type="ORF">NCTC9504_01107</name>
</gene>
<dbReference type="Proteomes" id="UP000254020">
    <property type="component" value="Unassembled WGS sequence"/>
</dbReference>
<evidence type="ECO:0000313" key="1">
    <source>
        <dbReference type="EMBL" id="STU59407.1"/>
    </source>
</evidence>
<name>A0A377Z5D5_KLEPN</name>
<reference evidence="1 2" key="1">
    <citation type="submission" date="2018-06" db="EMBL/GenBank/DDBJ databases">
        <authorList>
            <consortium name="Pathogen Informatics"/>
            <person name="Doyle S."/>
        </authorList>
    </citation>
    <scope>NUCLEOTIDE SEQUENCE [LARGE SCALE GENOMIC DNA]</scope>
    <source>
        <strain evidence="1 2">NCTC9504</strain>
    </source>
</reference>
<sequence length="94" mass="10884">MGLISSVSYLEPGRFSRSPVHSAVMDKDRRWLSYFVQDMLHLKRLAVHGAMSSDSLDVNEIRVKGLLRRSIIWILRGMPAFRIPKWRPIKTFAS</sequence>
<evidence type="ECO:0000313" key="2">
    <source>
        <dbReference type="Proteomes" id="UP000254020"/>
    </source>
</evidence>